<comment type="caution">
    <text evidence="3">The sequence shown here is derived from an EMBL/GenBank/DDBJ whole genome shotgun (WGS) entry which is preliminary data.</text>
</comment>
<proteinExistence type="predicted"/>
<dbReference type="STRING" id="1802661.A2649_03915"/>
<gene>
    <name evidence="3" type="ORF">A2649_03915</name>
</gene>
<evidence type="ECO:0000256" key="1">
    <source>
        <dbReference type="SAM" id="Coils"/>
    </source>
</evidence>
<dbReference type="Proteomes" id="UP000176893">
    <property type="component" value="Unassembled WGS sequence"/>
</dbReference>
<name>A0A1F8EG19_9BACT</name>
<sequence length="830" mass="95521">MVMESKNKIWKMIFKPEQPNLEKDLELDDEKLQNIVLEKKELQSEIEKKLSLSNNANEIFSSINTYKFISHEDAVEFFDRLLDHPAIYNCLDGSSAYLILDFLREKGNPEAVETIIRYVNHILLPGYKRQAHLQFDLYHAAFTLLAILGKEACEKVLQSLAEQDVTFKGWFEKNKISLLGLKFPSQITSSYKSDIPHNDWPPNYLDKTSTPSNEELSVSRPSEFQKTNDTLDFQSRLWEQGKPFNFYRRFRPVVPNSVIVDGANYLMALRGTVENMGDNNNLDPSLNLLSGRIEEKLLTATVEKPEQSNQKEIFEIVSLGAGEVLCLAVLENNREEALLRLGIIKQFIDQSKSKISEIFKMFLLDELALIEYYIKNDSNFSFPELPQNAESFLMYHAWHTKTREIPDFRVLLAEKVRWLMANDLTSNLSLIAFGPNNLPIGGPSFARIIEIVGRYKKGLELYKVVDEKDMPIYWEAIDKLEDTDPSRIVVFGRDGRFFFTALKASGFGIGDKEVKYVVITRNMKDLESRDTITDYLKQNGISLDFTFVDTGFRGSIPELAIDFLSQDQGISLSSQEIDRKITLLSSSERTRTELSRKRRSRDEQMRTVGVIEDHRPQNMESPAQLEMDERGKLRPKGTFNSSADQLGYWIVEHVSLRNFAPKLNPDKRIEYNKKDPLSGLRFVQDYRGESIGTHPMELWEDKNEDKERFLIKGGPEHTLRADFVGQRFLRQADLVVPDTELVTINGQLKLKMEFLADYKLMGLHLPVEFQNSEKIQSALLVDALLGQYDRTPWNLMFNSRWGEHRVAFIDNGASLFSRARGGAQRFSEIL</sequence>
<evidence type="ECO:0000313" key="3">
    <source>
        <dbReference type="EMBL" id="OGM99259.1"/>
    </source>
</evidence>
<accession>A0A1F8EG19</accession>
<keyword evidence="1" id="KW-0175">Coiled coil</keyword>
<evidence type="ECO:0000256" key="2">
    <source>
        <dbReference type="SAM" id="MobiDB-lite"/>
    </source>
</evidence>
<dbReference type="EMBL" id="MGJB01000001">
    <property type="protein sequence ID" value="OGM99259.1"/>
    <property type="molecule type" value="Genomic_DNA"/>
</dbReference>
<protein>
    <submittedName>
        <fullName evidence="3">Uncharacterized protein</fullName>
    </submittedName>
</protein>
<feature type="compositionally biased region" description="Polar residues" evidence="2">
    <location>
        <begin position="206"/>
        <end position="221"/>
    </location>
</feature>
<feature type="coiled-coil region" evidence="1">
    <location>
        <begin position="25"/>
        <end position="52"/>
    </location>
</feature>
<reference evidence="3 4" key="1">
    <citation type="journal article" date="2016" name="Nat. Commun.">
        <title>Thousands of microbial genomes shed light on interconnected biogeochemical processes in an aquifer system.</title>
        <authorList>
            <person name="Anantharaman K."/>
            <person name="Brown C.T."/>
            <person name="Hug L.A."/>
            <person name="Sharon I."/>
            <person name="Castelle C.J."/>
            <person name="Probst A.J."/>
            <person name="Thomas B.C."/>
            <person name="Singh A."/>
            <person name="Wilkins M.J."/>
            <person name="Karaoz U."/>
            <person name="Brodie E.L."/>
            <person name="Williams K.H."/>
            <person name="Hubbard S.S."/>
            <person name="Banfield J.F."/>
        </authorList>
    </citation>
    <scope>NUCLEOTIDE SEQUENCE [LARGE SCALE GENOMIC DNA]</scope>
</reference>
<dbReference type="AlphaFoldDB" id="A0A1F8EG19"/>
<feature type="region of interest" description="Disordered" evidence="2">
    <location>
        <begin position="200"/>
        <end position="221"/>
    </location>
</feature>
<organism evidence="3 4">
    <name type="scientific">Candidatus Yanofskybacteria bacterium RIFCSPHIGHO2_01_FULL_41_26</name>
    <dbReference type="NCBI Taxonomy" id="1802661"/>
    <lineage>
        <taxon>Bacteria</taxon>
        <taxon>Candidatus Yanofskyibacteriota</taxon>
    </lineage>
</organism>
<evidence type="ECO:0000313" key="4">
    <source>
        <dbReference type="Proteomes" id="UP000176893"/>
    </source>
</evidence>